<name>B3ELB4_CHLPB</name>
<sequence>MGFLGLCVCDNKYKEEMRNNKEHPDEGQQDALEKMLVDA</sequence>
<organism evidence="2">
    <name type="scientific">Chlorobium phaeobacteroides (strain BS1)</name>
    <dbReference type="NCBI Taxonomy" id="331678"/>
    <lineage>
        <taxon>Bacteria</taxon>
        <taxon>Pseudomonadati</taxon>
        <taxon>Chlorobiota</taxon>
        <taxon>Chlorobiia</taxon>
        <taxon>Chlorobiales</taxon>
        <taxon>Chlorobiaceae</taxon>
        <taxon>Chlorobium/Pelodictyon group</taxon>
        <taxon>Chlorobium</taxon>
    </lineage>
</organism>
<dbReference type="AlphaFoldDB" id="B3ELB4"/>
<protein>
    <submittedName>
        <fullName evidence="2">Uncharacterized protein</fullName>
    </submittedName>
</protein>
<dbReference type="EMBL" id="CP001101">
    <property type="protein sequence ID" value="ACE04702.1"/>
    <property type="molecule type" value="Genomic_DNA"/>
</dbReference>
<dbReference type="KEGG" id="cpb:Cphamn1_1784"/>
<evidence type="ECO:0000313" key="2">
    <source>
        <dbReference type="EMBL" id="ACE04702.1"/>
    </source>
</evidence>
<reference evidence="2" key="1">
    <citation type="submission" date="2008-06" db="EMBL/GenBank/DDBJ databases">
        <title>Complete sequence of Chlorobium phaeobacteroides BS1.</title>
        <authorList>
            <consortium name="US DOE Joint Genome Institute"/>
            <person name="Lucas S."/>
            <person name="Copeland A."/>
            <person name="Lapidus A."/>
            <person name="Glavina del Rio T."/>
            <person name="Dalin E."/>
            <person name="Tice H."/>
            <person name="Bruce D."/>
            <person name="Goodwin L."/>
            <person name="Pitluck S."/>
            <person name="Schmutz J."/>
            <person name="Larimer F."/>
            <person name="Land M."/>
            <person name="Hauser L."/>
            <person name="Kyrpides N."/>
            <person name="Ovchinnikova G."/>
            <person name="Li T."/>
            <person name="Liu Z."/>
            <person name="Zhao F."/>
            <person name="Overmann J."/>
            <person name="Bryant D.A."/>
            <person name="Richardson P."/>
        </authorList>
    </citation>
    <scope>NUCLEOTIDE SEQUENCE [LARGE SCALE GENOMIC DNA]</scope>
    <source>
        <strain evidence="2">BS1</strain>
    </source>
</reference>
<gene>
    <name evidence="2" type="ordered locus">Cphamn1_1784</name>
</gene>
<proteinExistence type="predicted"/>
<feature type="region of interest" description="Disordered" evidence="1">
    <location>
        <begin position="19"/>
        <end position="39"/>
    </location>
</feature>
<accession>B3ELB4</accession>
<dbReference type="HOGENOM" id="CLU_3306846_0_0_10"/>
<evidence type="ECO:0000256" key="1">
    <source>
        <dbReference type="SAM" id="MobiDB-lite"/>
    </source>
</evidence>